<proteinExistence type="predicted"/>
<sequence length="91" mass="10014">MDSSSKIILSNGKEYIVSIQLGSLIGKTLVNGEGELLNTLILVPHIDVETGNEMRVALNPQYIVAIEESSVKIQPHIPSVFRIENINKDVE</sequence>
<dbReference type="RefSeq" id="WP_098226994.1">
    <property type="nucleotide sequence ID" value="NZ_NUBY01000104.1"/>
</dbReference>
<gene>
    <name evidence="1" type="ORF">CN585_19355</name>
</gene>
<dbReference type="Proteomes" id="UP000220841">
    <property type="component" value="Unassembled WGS sequence"/>
</dbReference>
<reference evidence="1 2" key="1">
    <citation type="submission" date="2017-09" db="EMBL/GenBank/DDBJ databases">
        <title>Large-scale bioinformatics analysis of Bacillus genomes uncovers conserved roles of natural products in bacterial physiology.</title>
        <authorList>
            <consortium name="Agbiome Team Llc"/>
            <person name="Bleich R.M."/>
            <person name="Grubbs K.J."/>
            <person name="Santa Maria K.C."/>
            <person name="Allen S.E."/>
            <person name="Farag S."/>
            <person name="Shank E.A."/>
            <person name="Bowers A."/>
        </authorList>
    </citation>
    <scope>NUCLEOTIDE SEQUENCE [LARGE SCALE GENOMIC DNA]</scope>
    <source>
        <strain evidence="1 2">AFS021349</strain>
    </source>
</reference>
<evidence type="ECO:0000313" key="2">
    <source>
        <dbReference type="Proteomes" id="UP000220841"/>
    </source>
</evidence>
<organism evidence="1 2">
    <name type="scientific">Bacillus toyonensis</name>
    <dbReference type="NCBI Taxonomy" id="155322"/>
    <lineage>
        <taxon>Bacteria</taxon>
        <taxon>Bacillati</taxon>
        <taxon>Bacillota</taxon>
        <taxon>Bacilli</taxon>
        <taxon>Bacillales</taxon>
        <taxon>Bacillaceae</taxon>
        <taxon>Bacillus</taxon>
        <taxon>Bacillus cereus group</taxon>
    </lineage>
</organism>
<accession>A0A2A8HC70</accession>
<protein>
    <submittedName>
        <fullName evidence="1">Uncharacterized protein</fullName>
    </submittedName>
</protein>
<dbReference type="EMBL" id="NUBY01000104">
    <property type="protein sequence ID" value="PEQ02860.1"/>
    <property type="molecule type" value="Genomic_DNA"/>
</dbReference>
<comment type="caution">
    <text evidence="1">The sequence shown here is derived from an EMBL/GenBank/DDBJ whole genome shotgun (WGS) entry which is preliminary data.</text>
</comment>
<dbReference type="AlphaFoldDB" id="A0A2A8HC70"/>
<name>A0A2A8HC70_9BACI</name>
<evidence type="ECO:0000313" key="1">
    <source>
        <dbReference type="EMBL" id="PEQ02860.1"/>
    </source>
</evidence>